<evidence type="ECO:0000313" key="3">
    <source>
        <dbReference type="EMBL" id="ADU44122.1"/>
    </source>
</evidence>
<sequence length="581" mass="60637">MALDPNTPFVWGDGGAQLTPDQIASRRRLAQEMIAQGTSYSPIASPWQGAARVAQALLGGYDDAQAEKQDAQARKDAVAQVAALLGGNAAAASPASAARAMPGPPSLPLPAQAAGPADTSNRILEADEPSPLDPPSGADRDLAIRTIIAEAGDQPTAGQTAVAAVLRNRAASGRYGGNTLEGVIRKPYAFEPWNTPEGRAKMAAIAETDPRYIAAGKALDAAYFGEDPTGGATHFVAPKAQAALGRQMPAWASGAGTAIGDHVFYSPDRQPTAPTLQSAPQATAPTSPAIADVARVLANPYTPAPLATMLAAQLKPREQHVQETDAAGNVWDINKLTGQRTVVLKADKPEAAPQSVREYEYYTKNFKPTEGRPEPMSYDTWATAKARAGAINVGNVTTNAGGTDKQIFDSIEERWKTARSAAEGLVGLRNARQALDGAGGVITGAGADNRLALQKIGNYLGVTDPAAIENTETFRAAIAPQVAAVLKATVGTSQISNTDRAFAEKAAGGSIELNAGSIRRLLDIMEKASVAKLQEYDEQLNAIYPDPVANKRERALFTVRVPQSGAVPAGATKSGIKWSVE</sequence>
<dbReference type="eggNOG" id="COG3773">
    <property type="taxonomic scope" value="Bacteria"/>
</dbReference>
<dbReference type="EMBL" id="CP002418">
    <property type="protein sequence ID" value="ADU44122.1"/>
    <property type="molecule type" value="Genomic_DNA"/>
</dbReference>
<dbReference type="AlphaFoldDB" id="E6VFN0"/>
<evidence type="ECO:0000256" key="1">
    <source>
        <dbReference type="SAM" id="MobiDB-lite"/>
    </source>
</evidence>
<dbReference type="Gene3D" id="1.10.10.2520">
    <property type="entry name" value="Cell wall hydrolase SleB, domain 1"/>
    <property type="match status" value="1"/>
</dbReference>
<name>E6VFN0_RHOPX</name>
<dbReference type="KEGG" id="rpx:Rpdx1_2531"/>
<evidence type="ECO:0000313" key="4">
    <source>
        <dbReference type="Proteomes" id="UP000001402"/>
    </source>
</evidence>
<feature type="domain" description="Cell wall hydrolase SleB" evidence="2">
    <location>
        <begin position="154"/>
        <end position="265"/>
    </location>
</feature>
<protein>
    <submittedName>
        <fullName evidence="3">Cell wall hydrolase SleB</fullName>
    </submittedName>
</protein>
<dbReference type="STRING" id="652103.Rpdx1_2531"/>
<gene>
    <name evidence="3" type="ordered locus">Rpdx1_2531</name>
</gene>
<dbReference type="Proteomes" id="UP000001402">
    <property type="component" value="Chromosome"/>
</dbReference>
<organism evidence="3 4">
    <name type="scientific">Rhodopseudomonas palustris (strain DX-1)</name>
    <dbReference type="NCBI Taxonomy" id="652103"/>
    <lineage>
        <taxon>Bacteria</taxon>
        <taxon>Pseudomonadati</taxon>
        <taxon>Pseudomonadota</taxon>
        <taxon>Alphaproteobacteria</taxon>
        <taxon>Hyphomicrobiales</taxon>
        <taxon>Nitrobacteraceae</taxon>
        <taxon>Rhodopseudomonas</taxon>
    </lineage>
</organism>
<dbReference type="GO" id="GO:0016787">
    <property type="term" value="F:hydrolase activity"/>
    <property type="evidence" value="ECO:0007669"/>
    <property type="project" value="UniProtKB-KW"/>
</dbReference>
<reference evidence="3" key="1">
    <citation type="submission" date="2010-12" db="EMBL/GenBank/DDBJ databases">
        <title>Complete sequence of Rhodopseudomonas palustris DX-1.</title>
        <authorList>
            <consortium name="US DOE Joint Genome Institute"/>
            <person name="Lucas S."/>
            <person name="Copeland A."/>
            <person name="Lapidus A."/>
            <person name="Cheng J.-F."/>
            <person name="Goodwin L."/>
            <person name="Pitluck S."/>
            <person name="Misra M."/>
            <person name="Chertkov O."/>
            <person name="Detter J.C."/>
            <person name="Han C."/>
            <person name="Tapia R."/>
            <person name="Land M."/>
            <person name="Hauser L."/>
            <person name="Kyrpides N."/>
            <person name="Ivanova N."/>
            <person name="Ovchinnikova G."/>
            <person name="Logan B."/>
            <person name="Oda Y."/>
            <person name="Harwood C."/>
            <person name="Woyke T."/>
        </authorList>
    </citation>
    <scope>NUCLEOTIDE SEQUENCE [LARGE SCALE GENOMIC DNA]</scope>
    <source>
        <strain evidence="3">DX-1</strain>
    </source>
</reference>
<proteinExistence type="predicted"/>
<dbReference type="Pfam" id="PF07486">
    <property type="entry name" value="Hydrolase_2"/>
    <property type="match status" value="1"/>
</dbReference>
<keyword evidence="3" id="KW-0378">Hydrolase</keyword>
<dbReference type="HOGENOM" id="CLU_469187_0_0_5"/>
<accession>E6VFN0</accession>
<dbReference type="InterPro" id="IPR042047">
    <property type="entry name" value="SleB_dom1"/>
</dbReference>
<feature type="region of interest" description="Disordered" evidence="1">
    <location>
        <begin position="96"/>
        <end position="138"/>
    </location>
</feature>
<dbReference type="InterPro" id="IPR011105">
    <property type="entry name" value="Cell_wall_hydrolase_SleB"/>
</dbReference>
<evidence type="ECO:0000259" key="2">
    <source>
        <dbReference type="Pfam" id="PF07486"/>
    </source>
</evidence>